<evidence type="ECO:0000313" key="5">
    <source>
        <dbReference type="Proteomes" id="UP000799441"/>
    </source>
</evidence>
<proteinExistence type="predicted"/>
<dbReference type="EMBL" id="MU003767">
    <property type="protein sequence ID" value="KAF2725656.1"/>
    <property type="molecule type" value="Genomic_DNA"/>
</dbReference>
<dbReference type="Proteomes" id="UP000799441">
    <property type="component" value="Unassembled WGS sequence"/>
</dbReference>
<protein>
    <submittedName>
        <fullName evidence="4">Carbohydrate esterase family 5 protein</fullName>
    </submittedName>
</protein>
<feature type="chain" id="PRO_5040211811" evidence="3">
    <location>
        <begin position="18"/>
        <end position="228"/>
    </location>
</feature>
<keyword evidence="2" id="KW-1015">Disulfide bond</keyword>
<dbReference type="InterPro" id="IPR000675">
    <property type="entry name" value="Cutinase/axe"/>
</dbReference>
<evidence type="ECO:0000313" key="4">
    <source>
        <dbReference type="EMBL" id="KAF2725656.1"/>
    </source>
</evidence>
<name>A0A9P4UUC6_9PEZI</name>
<dbReference type="PANTHER" id="PTHR33630:SF9">
    <property type="entry name" value="CUTINASE 4"/>
    <property type="match status" value="1"/>
</dbReference>
<dbReference type="InterPro" id="IPR029058">
    <property type="entry name" value="AB_hydrolase_fold"/>
</dbReference>
<dbReference type="PANTHER" id="PTHR33630">
    <property type="entry name" value="CUTINASE RV1984C-RELATED-RELATED"/>
    <property type="match status" value="1"/>
</dbReference>
<feature type="signal peptide" evidence="3">
    <location>
        <begin position="1"/>
        <end position="17"/>
    </location>
</feature>
<dbReference type="Gene3D" id="3.40.50.1820">
    <property type="entry name" value="alpha/beta hydrolase"/>
    <property type="match status" value="1"/>
</dbReference>
<evidence type="ECO:0000256" key="1">
    <source>
        <dbReference type="ARBA" id="ARBA00022801"/>
    </source>
</evidence>
<accession>A0A9P4UUC6</accession>
<dbReference type="AlphaFoldDB" id="A0A9P4UUC6"/>
<dbReference type="OrthoDB" id="2586582at2759"/>
<organism evidence="4 5">
    <name type="scientific">Polychaeton citri CBS 116435</name>
    <dbReference type="NCBI Taxonomy" id="1314669"/>
    <lineage>
        <taxon>Eukaryota</taxon>
        <taxon>Fungi</taxon>
        <taxon>Dikarya</taxon>
        <taxon>Ascomycota</taxon>
        <taxon>Pezizomycotina</taxon>
        <taxon>Dothideomycetes</taxon>
        <taxon>Dothideomycetidae</taxon>
        <taxon>Capnodiales</taxon>
        <taxon>Capnodiaceae</taxon>
        <taxon>Polychaeton</taxon>
    </lineage>
</organism>
<comment type="caution">
    <text evidence="4">The sequence shown here is derived from an EMBL/GenBank/DDBJ whole genome shotgun (WGS) entry which is preliminary data.</text>
</comment>
<gene>
    <name evidence="4" type="ORF">K431DRAFT_238957</name>
</gene>
<keyword evidence="5" id="KW-1185">Reference proteome</keyword>
<dbReference type="SUPFAM" id="SSF53474">
    <property type="entry name" value="alpha/beta-Hydrolases"/>
    <property type="match status" value="1"/>
</dbReference>
<dbReference type="SMART" id="SM01110">
    <property type="entry name" value="Cutinase"/>
    <property type="match status" value="1"/>
</dbReference>
<dbReference type="Pfam" id="PF01083">
    <property type="entry name" value="Cutinase"/>
    <property type="match status" value="1"/>
</dbReference>
<keyword evidence="3" id="KW-0732">Signal</keyword>
<evidence type="ECO:0000256" key="2">
    <source>
        <dbReference type="ARBA" id="ARBA00023157"/>
    </source>
</evidence>
<sequence length="228" mass="23222">MMYMPLAVAALAGLAAAAPVVPRQSCVSGLYIIVARGSEEPAGEGKTSQVADMIVSAVPGSTSVAVDYPASVFGDGTYPTSVKDGINDAKAKIQDYVDACGATSQIVLLGFSQGGNVMTDVLAGGVAKPDPITSDYSQYITAVAVFGDPTFTPGQSFDQGTSTTGGIFEREEGGDSLALLNTYADIIQSYCDDGDLYCASGSDSSVHGQEVPSHAQAATDFVASLAGY</sequence>
<reference evidence="4" key="1">
    <citation type="journal article" date="2020" name="Stud. Mycol.">
        <title>101 Dothideomycetes genomes: a test case for predicting lifestyles and emergence of pathogens.</title>
        <authorList>
            <person name="Haridas S."/>
            <person name="Albert R."/>
            <person name="Binder M."/>
            <person name="Bloem J."/>
            <person name="Labutti K."/>
            <person name="Salamov A."/>
            <person name="Andreopoulos B."/>
            <person name="Baker S."/>
            <person name="Barry K."/>
            <person name="Bills G."/>
            <person name="Bluhm B."/>
            <person name="Cannon C."/>
            <person name="Castanera R."/>
            <person name="Culley D."/>
            <person name="Daum C."/>
            <person name="Ezra D."/>
            <person name="Gonzalez J."/>
            <person name="Henrissat B."/>
            <person name="Kuo A."/>
            <person name="Liang C."/>
            <person name="Lipzen A."/>
            <person name="Lutzoni F."/>
            <person name="Magnuson J."/>
            <person name="Mondo S."/>
            <person name="Nolan M."/>
            <person name="Ohm R."/>
            <person name="Pangilinan J."/>
            <person name="Park H.-J."/>
            <person name="Ramirez L."/>
            <person name="Alfaro M."/>
            <person name="Sun H."/>
            <person name="Tritt A."/>
            <person name="Yoshinaga Y."/>
            <person name="Zwiers L.-H."/>
            <person name="Turgeon B."/>
            <person name="Goodwin S."/>
            <person name="Spatafora J."/>
            <person name="Crous P."/>
            <person name="Grigoriev I."/>
        </authorList>
    </citation>
    <scope>NUCLEOTIDE SEQUENCE</scope>
    <source>
        <strain evidence="4">CBS 116435</strain>
    </source>
</reference>
<evidence type="ECO:0000256" key="3">
    <source>
        <dbReference type="SAM" id="SignalP"/>
    </source>
</evidence>
<keyword evidence="1" id="KW-0378">Hydrolase</keyword>
<dbReference type="GO" id="GO:0052689">
    <property type="term" value="F:carboxylic ester hydrolase activity"/>
    <property type="evidence" value="ECO:0007669"/>
    <property type="project" value="UniProtKB-ARBA"/>
</dbReference>